<name>A0A2M8S495_9PAST</name>
<reference evidence="2 3" key="1">
    <citation type="submission" date="2017-11" db="EMBL/GenBank/DDBJ databases">
        <title>Reclassification of Bisgaard taxon 7 as Conservatibacter flavescens gen. nov., sp. nov.</title>
        <authorList>
            <person name="Christensen H."/>
        </authorList>
    </citation>
    <scope>NUCLEOTIDE SEQUENCE [LARGE SCALE GENOMIC DNA]</scope>
    <source>
        <strain evidence="2 3">7_4</strain>
    </source>
</reference>
<sequence>KIKLSIAAQQLSGQEFNMTEFAGAVTSGAVSPIFKTSAEVVRFNMGVGMATGLANGSDGLSEAALSGVAAYGSSKAPNKVLSTITGEAIQKLPNIRDSIIRSNNSDDSNYMKRIFLIFFTTFISFNIGALILNLKDFGIHWNIDLILKIHYAASIYALKCGAIGVVVDWFSKDWFDKKDK</sequence>
<evidence type="ECO:0000256" key="1">
    <source>
        <dbReference type="SAM" id="Phobius"/>
    </source>
</evidence>
<keyword evidence="3" id="KW-1185">Reference proteome</keyword>
<comment type="caution">
    <text evidence="2">The sequence shown here is derived from an EMBL/GenBank/DDBJ whole genome shotgun (WGS) entry which is preliminary data.</text>
</comment>
<protein>
    <submittedName>
        <fullName evidence="2">Uncharacterized protein</fullName>
    </submittedName>
</protein>
<dbReference type="AlphaFoldDB" id="A0A2M8S495"/>
<proteinExistence type="predicted"/>
<evidence type="ECO:0000313" key="3">
    <source>
        <dbReference type="Proteomes" id="UP000229329"/>
    </source>
</evidence>
<feature type="transmembrane region" description="Helical" evidence="1">
    <location>
        <begin position="149"/>
        <end position="170"/>
    </location>
</feature>
<evidence type="ECO:0000313" key="2">
    <source>
        <dbReference type="EMBL" id="PJG85963.1"/>
    </source>
</evidence>
<dbReference type="EMBL" id="PHHA01000004">
    <property type="protein sequence ID" value="PJG85963.1"/>
    <property type="molecule type" value="Genomic_DNA"/>
</dbReference>
<feature type="non-terminal residue" evidence="2">
    <location>
        <position position="1"/>
    </location>
</feature>
<feature type="transmembrane region" description="Helical" evidence="1">
    <location>
        <begin position="114"/>
        <end position="134"/>
    </location>
</feature>
<dbReference type="Proteomes" id="UP000229329">
    <property type="component" value="Unassembled WGS sequence"/>
</dbReference>
<organism evidence="2 3">
    <name type="scientific">Conservatibacter flavescens</name>
    <dbReference type="NCBI Taxonomy" id="28161"/>
    <lineage>
        <taxon>Bacteria</taxon>
        <taxon>Pseudomonadati</taxon>
        <taxon>Pseudomonadota</taxon>
        <taxon>Gammaproteobacteria</taxon>
        <taxon>Pasteurellales</taxon>
        <taxon>Pasteurellaceae</taxon>
        <taxon>Conservatibacter</taxon>
    </lineage>
</organism>
<gene>
    <name evidence="2" type="ORF">CVP05_03605</name>
</gene>
<keyword evidence="1" id="KW-0812">Transmembrane</keyword>
<accession>A0A2M8S495</accession>
<keyword evidence="1" id="KW-0472">Membrane</keyword>
<keyword evidence="1" id="KW-1133">Transmembrane helix</keyword>